<name>E0VD76_PEDHC</name>
<evidence type="ECO:0000313" key="7">
    <source>
        <dbReference type="EMBL" id="EEB11332.1"/>
    </source>
</evidence>
<dbReference type="InterPro" id="IPR020846">
    <property type="entry name" value="MFS_dom"/>
</dbReference>
<dbReference type="STRING" id="121224.E0VD76"/>
<feature type="transmembrane region" description="Helical" evidence="5">
    <location>
        <begin position="424"/>
        <end position="443"/>
    </location>
</feature>
<evidence type="ECO:0000256" key="2">
    <source>
        <dbReference type="ARBA" id="ARBA00022692"/>
    </source>
</evidence>
<dbReference type="eggNOG" id="KOG0255">
    <property type="taxonomic scope" value="Eukaryota"/>
</dbReference>
<feature type="domain" description="Major facilitator superfamily (MFS) profile" evidence="6">
    <location>
        <begin position="103"/>
        <end position="536"/>
    </location>
</feature>
<keyword evidence="3 5" id="KW-1133">Transmembrane helix</keyword>
<dbReference type="CTD" id="8238193"/>
<dbReference type="GeneID" id="8238193"/>
<dbReference type="EnsemblMetazoa" id="PHUM106290-RA">
    <property type="protein sequence ID" value="PHUM106290-PA"/>
    <property type="gene ID" value="PHUM106290"/>
</dbReference>
<dbReference type="OrthoDB" id="3936150at2759"/>
<dbReference type="KEGG" id="phu:Phum_PHUM106290"/>
<dbReference type="SUPFAM" id="SSF103473">
    <property type="entry name" value="MFS general substrate transporter"/>
    <property type="match status" value="1"/>
</dbReference>
<feature type="transmembrane region" description="Helical" evidence="5">
    <location>
        <begin position="278"/>
        <end position="296"/>
    </location>
</feature>
<feature type="transmembrane region" description="Helical" evidence="5">
    <location>
        <begin position="367"/>
        <end position="388"/>
    </location>
</feature>
<keyword evidence="9" id="KW-1185">Reference proteome</keyword>
<dbReference type="GO" id="GO:0016020">
    <property type="term" value="C:membrane"/>
    <property type="evidence" value="ECO:0007669"/>
    <property type="project" value="UniProtKB-SubCell"/>
</dbReference>
<dbReference type="HOGENOM" id="CLU_001265_33_4_1"/>
<proteinExistence type="predicted"/>
<dbReference type="Pfam" id="PF00083">
    <property type="entry name" value="Sugar_tr"/>
    <property type="match status" value="1"/>
</dbReference>
<sequence>MSTNIGRDVVSIEETTKQQNYDNQDVISKIIGDFGKWQLHLTFFLALFNLPCTWHIYAMTFQAPDVEFWCAPPKELQWLSLDEWRNISHTPSLNHHSKYDYNPCLIWDVNYLNFTYDELINSNFQHQNVGVRHCEKWIYNEIQNSVSLVSQWNLVCERKTLKETAEMVFLAGVAIGGLVSGIISDRFGRKKTLMSSLLLQIIVGVLMAFIPWIEFFLVLRFLLGFISVSVVFSGFVLCMELVGGKWRTISGVSYLFPVPLSYIIFAGIAYFIHGWREIQLAISLPGILLLGLWWVLPESPRWLLTMKKIDENVEILKEAAKMNKLDLTQNIDKLLQQTTSGEDKTKKNQNVGILDLFRYPNIRKKSLLLYVIWFSVYFVYFGLIMNLSHIGGDIYINTILSGLVEIPSIALSIIILLKMGRRWPLCLTFLGGGIACLMTLFFGEDRETVTITLAMFGKFSIASSNAIAPVYTAELFPTVIRNLGVGSSNVAAGLALVLVPYLWNLASIDFRLPMTLLGVFGIVGGVSVLFLEETSNRPLINTIEEGEDL</sequence>
<dbReference type="PROSITE" id="PS50850">
    <property type="entry name" value="MFS"/>
    <property type="match status" value="1"/>
</dbReference>
<reference evidence="8" key="3">
    <citation type="submission" date="2020-05" db="UniProtKB">
        <authorList>
            <consortium name="EnsemblMetazoa"/>
        </authorList>
    </citation>
    <scope>IDENTIFICATION</scope>
    <source>
        <strain evidence="8">USDA</strain>
    </source>
</reference>
<dbReference type="OMA" id="EIRNQHY"/>
<feature type="transmembrane region" description="Helical" evidence="5">
    <location>
        <begin position="510"/>
        <end position="531"/>
    </location>
</feature>
<dbReference type="RefSeq" id="XP_002424070.1">
    <property type="nucleotide sequence ID" value="XM_002424025.1"/>
</dbReference>
<feature type="transmembrane region" description="Helical" evidence="5">
    <location>
        <begin position="196"/>
        <end position="213"/>
    </location>
</feature>
<protein>
    <submittedName>
        <fullName evidence="7 8">Organic cation transporter, putative</fullName>
    </submittedName>
</protein>
<evidence type="ECO:0000313" key="8">
    <source>
        <dbReference type="EnsemblMetazoa" id="PHUM106290-PA"/>
    </source>
</evidence>
<comment type="subcellular location">
    <subcellularLocation>
        <location evidence="1">Membrane</location>
        <topology evidence="1">Multi-pass membrane protein</topology>
    </subcellularLocation>
</comment>
<accession>E0VD76</accession>
<evidence type="ECO:0000256" key="4">
    <source>
        <dbReference type="ARBA" id="ARBA00023136"/>
    </source>
</evidence>
<reference evidence="7" key="1">
    <citation type="submission" date="2007-04" db="EMBL/GenBank/DDBJ databases">
        <title>Annotation of Pediculus humanus corporis strain USDA.</title>
        <authorList>
            <person name="Kirkness E."/>
            <person name="Hannick L."/>
            <person name="Hass B."/>
            <person name="Bruggner R."/>
            <person name="Lawson D."/>
            <person name="Bidwell S."/>
            <person name="Joardar V."/>
            <person name="Caler E."/>
            <person name="Walenz B."/>
            <person name="Inman J."/>
            <person name="Schobel S."/>
            <person name="Galinsky K."/>
            <person name="Amedeo P."/>
            <person name="Strausberg R."/>
        </authorList>
    </citation>
    <scope>NUCLEOTIDE SEQUENCE</scope>
    <source>
        <strain evidence="7">USDA</strain>
    </source>
</reference>
<feature type="transmembrane region" description="Helical" evidence="5">
    <location>
        <begin position="219"/>
        <end position="242"/>
    </location>
</feature>
<dbReference type="Gene3D" id="1.20.1250.20">
    <property type="entry name" value="MFS general substrate transporter like domains"/>
    <property type="match status" value="1"/>
</dbReference>
<evidence type="ECO:0000256" key="1">
    <source>
        <dbReference type="ARBA" id="ARBA00004141"/>
    </source>
</evidence>
<dbReference type="InterPro" id="IPR005828">
    <property type="entry name" value="MFS_sugar_transport-like"/>
</dbReference>
<reference evidence="7" key="2">
    <citation type="submission" date="2007-04" db="EMBL/GenBank/DDBJ databases">
        <title>The genome of the human body louse.</title>
        <authorList>
            <consortium name="The Human Body Louse Genome Consortium"/>
            <person name="Kirkness E."/>
            <person name="Walenz B."/>
            <person name="Hass B."/>
            <person name="Bruggner R."/>
            <person name="Strausberg R."/>
        </authorList>
    </citation>
    <scope>NUCLEOTIDE SEQUENCE</scope>
    <source>
        <strain evidence="7">USDA</strain>
    </source>
</reference>
<dbReference type="EMBL" id="AAZO01001259">
    <property type="status" value="NOT_ANNOTATED_CDS"/>
    <property type="molecule type" value="Genomic_DNA"/>
</dbReference>
<dbReference type="VEuPathDB" id="VectorBase:PHUM106290"/>
<dbReference type="InterPro" id="IPR005829">
    <property type="entry name" value="Sugar_transporter_CS"/>
</dbReference>
<organism>
    <name type="scientific">Pediculus humanus subsp. corporis</name>
    <name type="common">Body louse</name>
    <dbReference type="NCBI Taxonomy" id="121224"/>
    <lineage>
        <taxon>Eukaryota</taxon>
        <taxon>Metazoa</taxon>
        <taxon>Ecdysozoa</taxon>
        <taxon>Arthropoda</taxon>
        <taxon>Hexapoda</taxon>
        <taxon>Insecta</taxon>
        <taxon>Pterygota</taxon>
        <taxon>Neoptera</taxon>
        <taxon>Paraneoptera</taxon>
        <taxon>Psocodea</taxon>
        <taxon>Troctomorpha</taxon>
        <taxon>Phthiraptera</taxon>
        <taxon>Anoplura</taxon>
        <taxon>Pediculidae</taxon>
        <taxon>Pediculus</taxon>
    </lineage>
</organism>
<feature type="transmembrane region" description="Helical" evidence="5">
    <location>
        <begin position="254"/>
        <end position="272"/>
    </location>
</feature>
<dbReference type="EMBL" id="DS235072">
    <property type="protein sequence ID" value="EEB11332.1"/>
    <property type="molecule type" value="Genomic_DNA"/>
</dbReference>
<dbReference type="GO" id="GO:0022857">
    <property type="term" value="F:transmembrane transporter activity"/>
    <property type="evidence" value="ECO:0007669"/>
    <property type="project" value="InterPro"/>
</dbReference>
<dbReference type="InParanoid" id="E0VD76"/>
<feature type="transmembrane region" description="Helical" evidence="5">
    <location>
        <begin position="167"/>
        <end position="184"/>
    </location>
</feature>
<evidence type="ECO:0000259" key="6">
    <source>
        <dbReference type="PROSITE" id="PS50850"/>
    </source>
</evidence>
<feature type="transmembrane region" description="Helical" evidence="5">
    <location>
        <begin position="394"/>
        <end position="417"/>
    </location>
</feature>
<feature type="transmembrane region" description="Helical" evidence="5">
    <location>
        <begin position="449"/>
        <end position="471"/>
    </location>
</feature>
<dbReference type="CDD" id="cd17317">
    <property type="entry name" value="MFS_SLC22"/>
    <property type="match status" value="1"/>
</dbReference>
<evidence type="ECO:0000256" key="3">
    <source>
        <dbReference type="ARBA" id="ARBA00022989"/>
    </source>
</evidence>
<dbReference type="PROSITE" id="PS00216">
    <property type="entry name" value="SUGAR_TRANSPORT_1"/>
    <property type="match status" value="1"/>
</dbReference>
<keyword evidence="2 5" id="KW-0812">Transmembrane</keyword>
<dbReference type="Proteomes" id="UP000009046">
    <property type="component" value="Unassembled WGS sequence"/>
</dbReference>
<evidence type="ECO:0000313" key="9">
    <source>
        <dbReference type="Proteomes" id="UP000009046"/>
    </source>
</evidence>
<keyword evidence="4 5" id="KW-0472">Membrane</keyword>
<dbReference type="InterPro" id="IPR036259">
    <property type="entry name" value="MFS_trans_sf"/>
</dbReference>
<evidence type="ECO:0000256" key="5">
    <source>
        <dbReference type="SAM" id="Phobius"/>
    </source>
</evidence>
<dbReference type="AlphaFoldDB" id="E0VD76"/>
<dbReference type="PANTHER" id="PTHR24064">
    <property type="entry name" value="SOLUTE CARRIER FAMILY 22 MEMBER"/>
    <property type="match status" value="1"/>
</dbReference>
<gene>
    <name evidence="8" type="primary">8238193</name>
    <name evidence="7" type="ORF">Phum_PHUM106290</name>
</gene>
<feature type="transmembrane region" description="Helical" evidence="5">
    <location>
        <begin position="483"/>
        <end position="504"/>
    </location>
</feature>